<dbReference type="EnsemblProtists" id="PYU1_T007925">
    <property type="protein sequence ID" value="PYU1_T007925"/>
    <property type="gene ID" value="PYU1_G007909"/>
</dbReference>
<dbReference type="Proteomes" id="UP000019132">
    <property type="component" value="Unassembled WGS sequence"/>
</dbReference>
<dbReference type="PANTHER" id="PTHR24113:SF12">
    <property type="entry name" value="RAN GTPASE-ACTIVATING PROTEIN 1"/>
    <property type="match status" value="1"/>
</dbReference>
<sequence length="556" mass="61429">MRAPHAPNARRHARNDGANASEPQVAPRVRQLPVRAWHREDAETHHRVARARIADKLRAMYPVLETTDLNDTTRNNANASIVQRLEWMLFNAAHSRREYANECTLPRRVQALVTQRLDTPTAVTAPVNSEEKQANSATRAGSTTSKNKRARRSSIASIDEALSSVEATARRTYKRQRQDPSLQVTSPVAHDVSMEPSWTTTNAESSVVILNNDVNLIAQVFAFLDGSEVIRARAVNRFLAAHAPSMVHSLTLDAHKWTTSCSNHASISGLLVKCRQLRRLVVTNSRNNRNTTGALELPRGYGIPISRSNRSSSRHVDQQVVPKVYGQDILSQVTLALNQNACPALETLELRAPFEFATESDTVLVCVQTLLQRALLNHGRSQLKHLILDSTFLGDARMQQLAGVLHSNCFRDLQTLVLRNNFIGEAGCQALFGSLHACPMLQEVDVSGNILTDTDMFALASAIDQTRRPQTSHPQEEEAVALVPFSQLHTLRLHENFIGLDGFHALASAICARLLDLNDNEIDARGGDGQDGKSLINVSCATNCVPAVEAMRLFRF</sequence>
<evidence type="ECO:0000313" key="5">
    <source>
        <dbReference type="EnsemblProtists" id="PYU1_T007925"/>
    </source>
</evidence>
<dbReference type="GO" id="GO:0005829">
    <property type="term" value="C:cytosol"/>
    <property type="evidence" value="ECO:0007669"/>
    <property type="project" value="TreeGrafter"/>
</dbReference>
<dbReference type="SUPFAM" id="SSF52047">
    <property type="entry name" value="RNI-like"/>
    <property type="match status" value="1"/>
</dbReference>
<feature type="region of interest" description="Disordered" evidence="4">
    <location>
        <begin position="126"/>
        <end position="155"/>
    </location>
</feature>
<organism evidence="5 6">
    <name type="scientific">Globisporangium ultimum (strain ATCC 200006 / CBS 805.95 / DAOM BR144)</name>
    <name type="common">Pythium ultimum</name>
    <dbReference type="NCBI Taxonomy" id="431595"/>
    <lineage>
        <taxon>Eukaryota</taxon>
        <taxon>Sar</taxon>
        <taxon>Stramenopiles</taxon>
        <taxon>Oomycota</taxon>
        <taxon>Peronosporomycetes</taxon>
        <taxon>Pythiales</taxon>
        <taxon>Pythiaceae</taxon>
        <taxon>Globisporangium</taxon>
    </lineage>
</organism>
<dbReference type="OMA" id="AFEQGAC"/>
<dbReference type="AlphaFoldDB" id="K3WSI1"/>
<protein>
    <submittedName>
        <fullName evidence="5">Uncharacterized protein</fullName>
    </submittedName>
</protein>
<dbReference type="GO" id="GO:0031267">
    <property type="term" value="F:small GTPase binding"/>
    <property type="evidence" value="ECO:0007669"/>
    <property type="project" value="TreeGrafter"/>
</dbReference>
<reference evidence="6" key="2">
    <citation type="submission" date="2010-04" db="EMBL/GenBank/DDBJ databases">
        <authorList>
            <person name="Buell R."/>
            <person name="Hamilton J."/>
            <person name="Hostetler J."/>
        </authorList>
    </citation>
    <scope>NUCLEOTIDE SEQUENCE [LARGE SCALE GENOMIC DNA]</scope>
    <source>
        <strain evidence="6">DAOM:BR144</strain>
    </source>
</reference>
<dbReference type="InParanoid" id="K3WSI1"/>
<evidence type="ECO:0000256" key="3">
    <source>
        <dbReference type="ARBA" id="ARBA00022737"/>
    </source>
</evidence>
<evidence type="ECO:0000256" key="1">
    <source>
        <dbReference type="ARBA" id="ARBA00022468"/>
    </source>
</evidence>
<dbReference type="SMART" id="SM00368">
    <property type="entry name" value="LRR_RI"/>
    <property type="match status" value="3"/>
</dbReference>
<dbReference type="GO" id="GO:0006913">
    <property type="term" value="P:nucleocytoplasmic transport"/>
    <property type="evidence" value="ECO:0007669"/>
    <property type="project" value="TreeGrafter"/>
</dbReference>
<proteinExistence type="predicted"/>
<reference evidence="5" key="3">
    <citation type="submission" date="2015-02" db="UniProtKB">
        <authorList>
            <consortium name="EnsemblProtists"/>
        </authorList>
    </citation>
    <scope>IDENTIFICATION</scope>
    <source>
        <strain evidence="5">DAOM BR144</strain>
    </source>
</reference>
<dbReference type="STRING" id="431595.K3WSI1"/>
<evidence type="ECO:0000256" key="2">
    <source>
        <dbReference type="ARBA" id="ARBA00022614"/>
    </source>
</evidence>
<dbReference type="VEuPathDB" id="FungiDB:PYU1_G007909"/>
<dbReference type="HOGENOM" id="CLU_034706_0_0_1"/>
<evidence type="ECO:0000313" key="6">
    <source>
        <dbReference type="Proteomes" id="UP000019132"/>
    </source>
</evidence>
<feature type="compositionally biased region" description="Polar residues" evidence="4">
    <location>
        <begin position="134"/>
        <end position="145"/>
    </location>
</feature>
<dbReference type="eggNOG" id="ENOG502QT7A">
    <property type="taxonomic scope" value="Eukaryota"/>
</dbReference>
<feature type="region of interest" description="Disordered" evidence="4">
    <location>
        <begin position="1"/>
        <end position="29"/>
    </location>
</feature>
<keyword evidence="2" id="KW-0433">Leucine-rich repeat</keyword>
<evidence type="ECO:0000256" key="4">
    <source>
        <dbReference type="SAM" id="MobiDB-lite"/>
    </source>
</evidence>
<dbReference type="PANTHER" id="PTHR24113">
    <property type="entry name" value="RAN GTPASE-ACTIVATING PROTEIN 1"/>
    <property type="match status" value="1"/>
</dbReference>
<name>K3WSI1_GLOUD</name>
<keyword evidence="3" id="KW-0677">Repeat</keyword>
<dbReference type="Pfam" id="PF13516">
    <property type="entry name" value="LRR_6"/>
    <property type="match status" value="1"/>
</dbReference>
<keyword evidence="1" id="KW-0343">GTPase activation</keyword>
<dbReference type="InterPro" id="IPR027038">
    <property type="entry name" value="RanGap"/>
</dbReference>
<dbReference type="InterPro" id="IPR001611">
    <property type="entry name" value="Leu-rich_rpt"/>
</dbReference>
<dbReference type="EMBL" id="GL376617">
    <property type="status" value="NOT_ANNOTATED_CDS"/>
    <property type="molecule type" value="Genomic_DNA"/>
</dbReference>
<keyword evidence="6" id="KW-1185">Reference proteome</keyword>
<dbReference type="InterPro" id="IPR032675">
    <property type="entry name" value="LRR_dom_sf"/>
</dbReference>
<dbReference type="GO" id="GO:0048471">
    <property type="term" value="C:perinuclear region of cytoplasm"/>
    <property type="evidence" value="ECO:0007669"/>
    <property type="project" value="TreeGrafter"/>
</dbReference>
<reference evidence="6" key="1">
    <citation type="journal article" date="2010" name="Genome Biol.">
        <title>Genome sequence of the necrotrophic plant pathogen Pythium ultimum reveals original pathogenicity mechanisms and effector repertoire.</title>
        <authorList>
            <person name="Levesque C.A."/>
            <person name="Brouwer H."/>
            <person name="Cano L."/>
            <person name="Hamilton J.P."/>
            <person name="Holt C."/>
            <person name="Huitema E."/>
            <person name="Raffaele S."/>
            <person name="Robideau G.P."/>
            <person name="Thines M."/>
            <person name="Win J."/>
            <person name="Zerillo M.M."/>
            <person name="Beakes G.W."/>
            <person name="Boore J.L."/>
            <person name="Busam D."/>
            <person name="Dumas B."/>
            <person name="Ferriera S."/>
            <person name="Fuerstenberg S.I."/>
            <person name="Gachon C.M."/>
            <person name="Gaulin E."/>
            <person name="Govers F."/>
            <person name="Grenville-Briggs L."/>
            <person name="Horner N."/>
            <person name="Hostetler J."/>
            <person name="Jiang R.H."/>
            <person name="Johnson J."/>
            <person name="Krajaejun T."/>
            <person name="Lin H."/>
            <person name="Meijer H.J."/>
            <person name="Moore B."/>
            <person name="Morris P."/>
            <person name="Phuntmart V."/>
            <person name="Puiu D."/>
            <person name="Shetty J."/>
            <person name="Stajich J.E."/>
            <person name="Tripathy S."/>
            <person name="Wawra S."/>
            <person name="van West P."/>
            <person name="Whitty B.R."/>
            <person name="Coutinho P.M."/>
            <person name="Henrissat B."/>
            <person name="Martin F."/>
            <person name="Thomas P.D."/>
            <person name="Tyler B.M."/>
            <person name="De Vries R.P."/>
            <person name="Kamoun S."/>
            <person name="Yandell M."/>
            <person name="Tisserat N."/>
            <person name="Buell C.R."/>
        </authorList>
    </citation>
    <scope>NUCLEOTIDE SEQUENCE</scope>
    <source>
        <strain evidence="6">DAOM:BR144</strain>
    </source>
</reference>
<dbReference type="GO" id="GO:0005096">
    <property type="term" value="F:GTPase activator activity"/>
    <property type="evidence" value="ECO:0007669"/>
    <property type="project" value="UniProtKB-KW"/>
</dbReference>
<dbReference type="GO" id="GO:0005634">
    <property type="term" value="C:nucleus"/>
    <property type="evidence" value="ECO:0007669"/>
    <property type="project" value="TreeGrafter"/>
</dbReference>
<accession>K3WSI1</accession>
<dbReference type="Gene3D" id="3.80.10.10">
    <property type="entry name" value="Ribonuclease Inhibitor"/>
    <property type="match status" value="1"/>
</dbReference>